<dbReference type="PROSITE" id="PS50862">
    <property type="entry name" value="AA_TRNA_LIGASE_II"/>
    <property type="match status" value="1"/>
</dbReference>
<dbReference type="RefSeq" id="WP_089024040.1">
    <property type="nucleotide sequence ID" value="NZ_NIQC01000022.1"/>
</dbReference>
<evidence type="ECO:0000256" key="12">
    <source>
        <dbReference type="ARBA" id="ARBA00048573"/>
    </source>
</evidence>
<evidence type="ECO:0000256" key="9">
    <source>
        <dbReference type="ARBA" id="ARBA00022842"/>
    </source>
</evidence>
<dbReference type="EC" id="6.1.1.6" evidence="13"/>
<dbReference type="PANTHER" id="PTHR42918:SF15">
    <property type="entry name" value="LYSINE--TRNA LIGASE, CHLOROPLASTIC_MITOCHONDRIAL"/>
    <property type="match status" value="1"/>
</dbReference>
<dbReference type="GO" id="GO:0004824">
    <property type="term" value="F:lysine-tRNA ligase activity"/>
    <property type="evidence" value="ECO:0007669"/>
    <property type="project" value="UniProtKB-UniRule"/>
</dbReference>
<evidence type="ECO:0000256" key="11">
    <source>
        <dbReference type="ARBA" id="ARBA00023146"/>
    </source>
</evidence>
<evidence type="ECO:0000256" key="4">
    <source>
        <dbReference type="ARBA" id="ARBA00022490"/>
    </source>
</evidence>
<dbReference type="AlphaFoldDB" id="A0A226BWB7"/>
<organism evidence="16 17">
    <name type="scientific">Natranaerobius trueperi</name>
    <dbReference type="NCBI Taxonomy" id="759412"/>
    <lineage>
        <taxon>Bacteria</taxon>
        <taxon>Bacillati</taxon>
        <taxon>Bacillota</taxon>
        <taxon>Clostridia</taxon>
        <taxon>Natranaerobiales</taxon>
        <taxon>Natranaerobiaceae</taxon>
        <taxon>Natranaerobius</taxon>
    </lineage>
</organism>
<keyword evidence="9 13" id="KW-0460">Magnesium</keyword>
<protein>
    <recommendedName>
        <fullName evidence="13">Lysine--tRNA ligase</fullName>
        <ecNumber evidence="13">6.1.1.6</ecNumber>
    </recommendedName>
    <alternativeName>
        <fullName evidence="13">Lysyl-tRNA synthetase</fullName>
        <shortName evidence="13">LysRS</shortName>
    </alternativeName>
</protein>
<evidence type="ECO:0000256" key="14">
    <source>
        <dbReference type="RuleBase" id="RU000336"/>
    </source>
</evidence>
<comment type="catalytic activity">
    <reaction evidence="12 13 14">
        <text>tRNA(Lys) + L-lysine + ATP = L-lysyl-tRNA(Lys) + AMP + diphosphate</text>
        <dbReference type="Rhea" id="RHEA:20792"/>
        <dbReference type="Rhea" id="RHEA-COMP:9696"/>
        <dbReference type="Rhea" id="RHEA-COMP:9697"/>
        <dbReference type="ChEBI" id="CHEBI:30616"/>
        <dbReference type="ChEBI" id="CHEBI:32551"/>
        <dbReference type="ChEBI" id="CHEBI:33019"/>
        <dbReference type="ChEBI" id="CHEBI:78442"/>
        <dbReference type="ChEBI" id="CHEBI:78529"/>
        <dbReference type="ChEBI" id="CHEBI:456215"/>
        <dbReference type="EC" id="6.1.1.6"/>
    </reaction>
</comment>
<evidence type="ECO:0000256" key="5">
    <source>
        <dbReference type="ARBA" id="ARBA00022598"/>
    </source>
</evidence>
<keyword evidence="10 13" id="KW-0648">Protein biosynthesis</keyword>
<dbReference type="Pfam" id="PF01336">
    <property type="entry name" value="tRNA_anti-codon"/>
    <property type="match status" value="1"/>
</dbReference>
<evidence type="ECO:0000259" key="15">
    <source>
        <dbReference type="PROSITE" id="PS50862"/>
    </source>
</evidence>
<dbReference type="EMBL" id="NIQC01000022">
    <property type="protein sequence ID" value="OWZ83293.1"/>
    <property type="molecule type" value="Genomic_DNA"/>
</dbReference>
<dbReference type="GO" id="GO:0005524">
    <property type="term" value="F:ATP binding"/>
    <property type="evidence" value="ECO:0007669"/>
    <property type="project" value="UniProtKB-UniRule"/>
</dbReference>
<feature type="domain" description="Aminoacyl-transfer RNA synthetases class-II family profile" evidence="15">
    <location>
        <begin position="170"/>
        <end position="488"/>
    </location>
</feature>
<gene>
    <name evidence="13 16" type="primary">lysS</name>
    <name evidence="16" type="ORF">CDO51_09560</name>
</gene>
<dbReference type="GO" id="GO:0005829">
    <property type="term" value="C:cytosol"/>
    <property type="evidence" value="ECO:0007669"/>
    <property type="project" value="TreeGrafter"/>
</dbReference>
<comment type="caution">
    <text evidence="16">The sequence shown here is derived from an EMBL/GenBank/DDBJ whole genome shotgun (WGS) entry which is preliminary data.</text>
</comment>
<dbReference type="Gene3D" id="2.40.50.140">
    <property type="entry name" value="Nucleic acid-binding proteins"/>
    <property type="match status" value="1"/>
</dbReference>
<dbReference type="GO" id="GO:0000049">
    <property type="term" value="F:tRNA binding"/>
    <property type="evidence" value="ECO:0007669"/>
    <property type="project" value="TreeGrafter"/>
</dbReference>
<dbReference type="InterPro" id="IPR034762">
    <property type="entry name" value="Lys-tRNA-ligase_II_bac/euk"/>
</dbReference>
<evidence type="ECO:0000313" key="16">
    <source>
        <dbReference type="EMBL" id="OWZ83293.1"/>
    </source>
</evidence>
<dbReference type="OrthoDB" id="9801152at2"/>
<keyword evidence="5 13" id="KW-0436">Ligase</keyword>
<dbReference type="NCBIfam" id="NF001756">
    <property type="entry name" value="PRK00484.1"/>
    <property type="match status" value="1"/>
</dbReference>
<reference evidence="16 17" key="1">
    <citation type="submission" date="2017-06" db="EMBL/GenBank/DDBJ databases">
        <title>Draft Genome Sequence of Natranaerobius trueperi halophilic, alkalithermophilic bacteria from soda lakes.</title>
        <authorList>
            <person name="Zhao B."/>
        </authorList>
    </citation>
    <scope>NUCLEOTIDE SEQUENCE [LARGE SCALE GENOMIC DNA]</scope>
    <source>
        <strain evidence="16 17">DSM 18760</strain>
    </source>
</reference>
<keyword evidence="8 13" id="KW-0067">ATP-binding</keyword>
<feature type="binding site" evidence="13">
    <location>
        <position position="407"/>
    </location>
    <ligand>
        <name>Mg(2+)</name>
        <dbReference type="ChEBI" id="CHEBI:18420"/>
        <label>2</label>
    </ligand>
</feature>
<dbReference type="InterPro" id="IPR045864">
    <property type="entry name" value="aa-tRNA-synth_II/BPL/LPL"/>
</dbReference>
<proteinExistence type="inferred from homology"/>
<dbReference type="PANTHER" id="PTHR42918">
    <property type="entry name" value="LYSYL-TRNA SYNTHETASE"/>
    <property type="match status" value="1"/>
</dbReference>
<keyword evidence="17" id="KW-1185">Reference proteome</keyword>
<dbReference type="InterPro" id="IPR004364">
    <property type="entry name" value="Aa-tRNA-synt_II"/>
</dbReference>
<dbReference type="HAMAP" id="MF_00252">
    <property type="entry name" value="Lys_tRNA_synth_class2"/>
    <property type="match status" value="1"/>
</dbReference>
<sequence length="493" mass="57358">MTSDNQHELMQVRYEKAKELENQNFEPYGKKYHVTHYANDINSNYDKMQETGETVSLSGRIMAKRGHGKASFAHIQDFNGQVQIYTRIDNVGEEKYEVYKELDIGDIIGVTGTVFVTRKGEVTVSVNEFEILSKSLRPLPEKWHGLKDVDLRYRKRYLDMIMNPDVRSTFEIRSKVIREMRNYLDNQGFLEVETPTLHTIPGGANARPFVTHHNALDMNLYMRIATELHLKRLIVGGFEKVYEIGRIFRNEGISTKHNPEFTSIELYQANTDYYDMMELTENMIYEIVKKLFNSSKVEYQGYELDFTPPWSRKTMVEAINEETGVDFSKLTSHEEARKAGEKLGLEIEDDSTWGEVLNEIFEERVEDRLIQPTFITDYPVEVSPLAKRNEQDERLTYRFEGFVWGSEIANAFTELNDPRDQRERFENQVEKRDAGDEEAHMMDEDFIQALEYGMPPTGGLGIGIDRLIMFLTNSTSIRDVILFPTMRPKQDES</sequence>
<keyword evidence="6 13" id="KW-0479">Metal-binding</keyword>
<dbReference type="PIRSF" id="PIRSF039101">
    <property type="entry name" value="LysRS2"/>
    <property type="match status" value="1"/>
</dbReference>
<evidence type="ECO:0000313" key="17">
    <source>
        <dbReference type="Proteomes" id="UP000214588"/>
    </source>
</evidence>
<dbReference type="SUPFAM" id="SSF50249">
    <property type="entry name" value="Nucleic acid-binding proteins"/>
    <property type="match status" value="1"/>
</dbReference>
<evidence type="ECO:0000256" key="8">
    <source>
        <dbReference type="ARBA" id="ARBA00022840"/>
    </source>
</evidence>
<dbReference type="GO" id="GO:0006430">
    <property type="term" value="P:lysyl-tRNA aminoacylation"/>
    <property type="evidence" value="ECO:0007669"/>
    <property type="project" value="UniProtKB-UniRule"/>
</dbReference>
<evidence type="ECO:0000256" key="3">
    <source>
        <dbReference type="ARBA" id="ARBA00011738"/>
    </source>
</evidence>
<dbReference type="InterPro" id="IPR044136">
    <property type="entry name" value="Lys-tRNA-ligase_II_N"/>
</dbReference>
<name>A0A226BWB7_9FIRM</name>
<dbReference type="InterPro" id="IPR004365">
    <property type="entry name" value="NA-bd_OB_tRNA"/>
</dbReference>
<feature type="binding site" evidence="13">
    <location>
        <position position="407"/>
    </location>
    <ligand>
        <name>Mg(2+)</name>
        <dbReference type="ChEBI" id="CHEBI:18420"/>
        <label>1</label>
    </ligand>
</feature>
<evidence type="ECO:0000256" key="6">
    <source>
        <dbReference type="ARBA" id="ARBA00022723"/>
    </source>
</evidence>
<dbReference type="Proteomes" id="UP000214588">
    <property type="component" value="Unassembled WGS sequence"/>
</dbReference>
<dbReference type="CDD" id="cd00775">
    <property type="entry name" value="LysRS_core"/>
    <property type="match status" value="1"/>
</dbReference>
<dbReference type="InterPro" id="IPR002313">
    <property type="entry name" value="Lys-tRNA-ligase_II"/>
</dbReference>
<keyword evidence="7 13" id="KW-0547">Nucleotide-binding</keyword>
<dbReference type="SUPFAM" id="SSF55681">
    <property type="entry name" value="Class II aaRS and biotin synthetases"/>
    <property type="match status" value="1"/>
</dbReference>
<dbReference type="GO" id="GO:0000287">
    <property type="term" value="F:magnesium ion binding"/>
    <property type="evidence" value="ECO:0007669"/>
    <property type="project" value="UniProtKB-UniRule"/>
</dbReference>
<dbReference type="Pfam" id="PF00152">
    <property type="entry name" value="tRNA-synt_2"/>
    <property type="match status" value="1"/>
</dbReference>
<keyword evidence="11 13" id="KW-0030">Aminoacyl-tRNA synthetase</keyword>
<accession>A0A226BWB7</accession>
<comment type="subunit">
    <text evidence="3 13">Homodimer.</text>
</comment>
<dbReference type="InterPro" id="IPR012340">
    <property type="entry name" value="NA-bd_OB-fold"/>
</dbReference>
<dbReference type="CDD" id="cd04322">
    <property type="entry name" value="LysRS_N"/>
    <property type="match status" value="1"/>
</dbReference>
<evidence type="ECO:0000256" key="2">
    <source>
        <dbReference type="ARBA" id="ARBA00008226"/>
    </source>
</evidence>
<comment type="similarity">
    <text evidence="2 13">Belongs to the class-II aminoacyl-tRNA synthetase family.</text>
</comment>
<dbReference type="InterPro" id="IPR018149">
    <property type="entry name" value="Lys-tRNA-synth_II_C"/>
</dbReference>
<keyword evidence="4 13" id="KW-0963">Cytoplasm</keyword>
<comment type="cofactor">
    <cofactor evidence="13 14">
        <name>Mg(2+)</name>
        <dbReference type="ChEBI" id="CHEBI:18420"/>
    </cofactor>
    <text evidence="13 14">Binds 3 Mg(2+) ions per subunit.</text>
</comment>
<evidence type="ECO:0000256" key="1">
    <source>
        <dbReference type="ARBA" id="ARBA00004496"/>
    </source>
</evidence>
<dbReference type="NCBIfam" id="TIGR00499">
    <property type="entry name" value="lysS_bact"/>
    <property type="match status" value="1"/>
</dbReference>
<dbReference type="GO" id="GO:0140096">
    <property type="term" value="F:catalytic activity, acting on a protein"/>
    <property type="evidence" value="ECO:0007669"/>
    <property type="project" value="UniProtKB-ARBA"/>
</dbReference>
<feature type="binding site" evidence="13">
    <location>
        <position position="400"/>
    </location>
    <ligand>
        <name>Mg(2+)</name>
        <dbReference type="ChEBI" id="CHEBI:18420"/>
        <label>1</label>
    </ligand>
</feature>
<dbReference type="FunFam" id="2.40.50.140:FF:000024">
    <property type="entry name" value="Lysine--tRNA ligase"/>
    <property type="match status" value="1"/>
</dbReference>
<comment type="subcellular location">
    <subcellularLocation>
        <location evidence="1 13">Cytoplasm</location>
    </subcellularLocation>
</comment>
<dbReference type="FunFam" id="3.30.930.10:FF:000001">
    <property type="entry name" value="Lysine--tRNA ligase"/>
    <property type="match status" value="1"/>
</dbReference>
<dbReference type="GO" id="GO:0016740">
    <property type="term" value="F:transferase activity"/>
    <property type="evidence" value="ECO:0007669"/>
    <property type="project" value="UniProtKB-ARBA"/>
</dbReference>
<dbReference type="PRINTS" id="PR00982">
    <property type="entry name" value="TRNASYNTHLYS"/>
</dbReference>
<evidence type="ECO:0000256" key="7">
    <source>
        <dbReference type="ARBA" id="ARBA00022741"/>
    </source>
</evidence>
<dbReference type="InterPro" id="IPR006195">
    <property type="entry name" value="aa-tRNA-synth_II"/>
</dbReference>
<dbReference type="Gene3D" id="3.30.930.10">
    <property type="entry name" value="Bira Bifunctional Protein, Domain 2"/>
    <property type="match status" value="1"/>
</dbReference>
<evidence type="ECO:0000256" key="13">
    <source>
        <dbReference type="HAMAP-Rule" id="MF_00252"/>
    </source>
</evidence>
<evidence type="ECO:0000256" key="10">
    <source>
        <dbReference type="ARBA" id="ARBA00022917"/>
    </source>
</evidence>